<gene>
    <name evidence="5" type="ORF">GCM10011575_34360</name>
</gene>
<dbReference type="GO" id="GO:0016491">
    <property type="term" value="F:oxidoreductase activity"/>
    <property type="evidence" value="ECO:0007669"/>
    <property type="project" value="UniProtKB-KW"/>
</dbReference>
<dbReference type="Gene3D" id="3.40.50.720">
    <property type="entry name" value="NAD(P)-binding Rossmann-like Domain"/>
    <property type="match status" value="1"/>
</dbReference>
<evidence type="ECO:0000313" key="5">
    <source>
        <dbReference type="EMBL" id="GGL73150.1"/>
    </source>
</evidence>
<dbReference type="AlphaFoldDB" id="A0A917SD16"/>
<comment type="caution">
    <text evidence="5">The sequence shown here is derived from an EMBL/GenBank/DDBJ whole genome shotgun (WGS) entry which is preliminary data.</text>
</comment>
<dbReference type="InterPro" id="IPR001509">
    <property type="entry name" value="Epimerase_deHydtase"/>
</dbReference>
<evidence type="ECO:0000256" key="1">
    <source>
        <dbReference type="ARBA" id="ARBA00007637"/>
    </source>
</evidence>
<protein>
    <recommendedName>
        <fullName evidence="4">NAD-dependent epimerase/dehydratase domain-containing protein</fullName>
    </recommendedName>
</protein>
<sequence>MAAVLITGTSGFVGSRLAAALAPAHQVTGLSRQPVAIDGVTSVLGDFADPRSLGDLDDHPVDVLVHLAGVTGAASEEDAMTVNVVGTRRLLRWAVDRGIRRIILASSIAAVGCLSTTFVPRQLPIPDDHPCDSSNVYGVSKAMIEQLADYFYRVTPGLEILSFRIGAVLPVDAVPVDQVDVRSFGQPFCQLGAVEVDEVVRSFAAAIDNPLGPGVRRMNLVAEQARSPITTADAIRLLLGDRAAGLDLSYYETAGHERAGVYAVDRIRRAYWPAT</sequence>
<evidence type="ECO:0000313" key="6">
    <source>
        <dbReference type="Proteomes" id="UP000613840"/>
    </source>
</evidence>
<reference evidence="5" key="2">
    <citation type="submission" date="2020-09" db="EMBL/GenBank/DDBJ databases">
        <authorList>
            <person name="Sun Q."/>
            <person name="Zhou Y."/>
        </authorList>
    </citation>
    <scope>NUCLEOTIDE SEQUENCE</scope>
    <source>
        <strain evidence="5">CGMCC 4.7306</strain>
    </source>
</reference>
<evidence type="ECO:0000256" key="2">
    <source>
        <dbReference type="ARBA" id="ARBA00023002"/>
    </source>
</evidence>
<dbReference type="EMBL" id="BMMZ01000009">
    <property type="protein sequence ID" value="GGL73150.1"/>
    <property type="molecule type" value="Genomic_DNA"/>
</dbReference>
<dbReference type="PANTHER" id="PTHR43103:SF5">
    <property type="entry name" value="4-EPIMERASE, PUTATIVE (AFU_ORTHOLOGUE AFUA_7G00360)-RELATED"/>
    <property type="match status" value="1"/>
</dbReference>
<proteinExistence type="inferred from homology"/>
<feature type="domain" description="NAD-dependent epimerase/dehydratase" evidence="4">
    <location>
        <begin position="4"/>
        <end position="166"/>
    </location>
</feature>
<dbReference type="PRINTS" id="PR00081">
    <property type="entry name" value="GDHRDH"/>
</dbReference>
<dbReference type="Pfam" id="PF01370">
    <property type="entry name" value="Epimerase"/>
    <property type="match status" value="1"/>
</dbReference>
<dbReference type="InterPro" id="IPR002347">
    <property type="entry name" value="SDR_fam"/>
</dbReference>
<evidence type="ECO:0000256" key="3">
    <source>
        <dbReference type="ARBA" id="ARBA00023027"/>
    </source>
</evidence>
<keyword evidence="6" id="KW-1185">Reference proteome</keyword>
<dbReference type="RefSeq" id="WP_188896604.1">
    <property type="nucleotide sequence ID" value="NZ_BMMZ01000009.1"/>
</dbReference>
<organism evidence="5 6">
    <name type="scientific">Microlunatus endophyticus</name>
    <dbReference type="NCBI Taxonomy" id="1716077"/>
    <lineage>
        <taxon>Bacteria</taxon>
        <taxon>Bacillati</taxon>
        <taxon>Actinomycetota</taxon>
        <taxon>Actinomycetes</taxon>
        <taxon>Propionibacteriales</taxon>
        <taxon>Propionibacteriaceae</taxon>
        <taxon>Microlunatus</taxon>
    </lineage>
</organism>
<dbReference type="Proteomes" id="UP000613840">
    <property type="component" value="Unassembled WGS sequence"/>
</dbReference>
<dbReference type="SUPFAM" id="SSF51735">
    <property type="entry name" value="NAD(P)-binding Rossmann-fold domains"/>
    <property type="match status" value="1"/>
</dbReference>
<evidence type="ECO:0000259" key="4">
    <source>
        <dbReference type="Pfam" id="PF01370"/>
    </source>
</evidence>
<comment type="similarity">
    <text evidence="1">Belongs to the NAD(P)-dependent epimerase/dehydratase family.</text>
</comment>
<name>A0A917SD16_9ACTN</name>
<accession>A0A917SD16</accession>
<dbReference type="InterPro" id="IPR036291">
    <property type="entry name" value="NAD(P)-bd_dom_sf"/>
</dbReference>
<dbReference type="PANTHER" id="PTHR43103">
    <property type="entry name" value="NUCLEOSIDE-DIPHOSPHATE-SUGAR EPIMERASE"/>
    <property type="match status" value="1"/>
</dbReference>
<reference evidence="5" key="1">
    <citation type="journal article" date="2014" name="Int. J. Syst. Evol. Microbiol.">
        <title>Complete genome sequence of Corynebacterium casei LMG S-19264T (=DSM 44701T), isolated from a smear-ripened cheese.</title>
        <authorList>
            <consortium name="US DOE Joint Genome Institute (JGI-PGF)"/>
            <person name="Walter F."/>
            <person name="Albersmeier A."/>
            <person name="Kalinowski J."/>
            <person name="Ruckert C."/>
        </authorList>
    </citation>
    <scope>NUCLEOTIDE SEQUENCE</scope>
    <source>
        <strain evidence="5">CGMCC 4.7306</strain>
    </source>
</reference>
<keyword evidence="2" id="KW-0560">Oxidoreductase</keyword>
<keyword evidence="3" id="KW-0520">NAD</keyword>